<dbReference type="SUPFAM" id="SSF48403">
    <property type="entry name" value="Ankyrin repeat"/>
    <property type="match status" value="1"/>
</dbReference>
<dbReference type="SMART" id="SM00248">
    <property type="entry name" value="ANK"/>
    <property type="match status" value="2"/>
</dbReference>
<reference evidence="2 3" key="1">
    <citation type="submission" date="2019-05" db="EMBL/GenBank/DDBJ databases">
        <title>Mikania micrantha, genome provides insights into the molecular mechanism of rapid growth.</title>
        <authorList>
            <person name="Liu B."/>
        </authorList>
    </citation>
    <scope>NUCLEOTIDE SEQUENCE [LARGE SCALE GENOMIC DNA]</scope>
    <source>
        <strain evidence="2">NLD-2019</strain>
        <tissue evidence="2">Leaf</tissue>
    </source>
</reference>
<dbReference type="PANTHER" id="PTHR47303">
    <property type="match status" value="1"/>
</dbReference>
<dbReference type="PROSITE" id="PS50297">
    <property type="entry name" value="ANK_REP_REGION"/>
    <property type="match status" value="1"/>
</dbReference>
<feature type="repeat" description="ANK" evidence="1">
    <location>
        <begin position="5"/>
        <end position="37"/>
    </location>
</feature>
<dbReference type="Proteomes" id="UP000326396">
    <property type="component" value="Linkage Group LG12"/>
</dbReference>
<dbReference type="EMBL" id="SZYD01000004">
    <property type="protein sequence ID" value="KAD6455070.1"/>
    <property type="molecule type" value="Genomic_DNA"/>
</dbReference>
<protein>
    <submittedName>
        <fullName evidence="2">Uncharacterized protein</fullName>
    </submittedName>
</protein>
<proteinExistence type="predicted"/>
<name>A0A5N6PK12_9ASTR</name>
<keyword evidence="1" id="KW-0040">ANK repeat</keyword>
<accession>A0A5N6PK12</accession>
<dbReference type="InterPro" id="IPR036770">
    <property type="entry name" value="Ankyrin_rpt-contain_sf"/>
</dbReference>
<organism evidence="2 3">
    <name type="scientific">Mikania micrantha</name>
    <name type="common">bitter vine</name>
    <dbReference type="NCBI Taxonomy" id="192012"/>
    <lineage>
        <taxon>Eukaryota</taxon>
        <taxon>Viridiplantae</taxon>
        <taxon>Streptophyta</taxon>
        <taxon>Embryophyta</taxon>
        <taxon>Tracheophyta</taxon>
        <taxon>Spermatophyta</taxon>
        <taxon>Magnoliopsida</taxon>
        <taxon>eudicotyledons</taxon>
        <taxon>Gunneridae</taxon>
        <taxon>Pentapetalae</taxon>
        <taxon>asterids</taxon>
        <taxon>campanulids</taxon>
        <taxon>Asterales</taxon>
        <taxon>Asteraceae</taxon>
        <taxon>Asteroideae</taxon>
        <taxon>Heliantheae alliance</taxon>
        <taxon>Eupatorieae</taxon>
        <taxon>Mikania</taxon>
    </lineage>
</organism>
<dbReference type="PROSITE" id="PS50088">
    <property type="entry name" value="ANK_REPEAT"/>
    <property type="match status" value="1"/>
</dbReference>
<keyword evidence="3" id="KW-1185">Reference proteome</keyword>
<dbReference type="OrthoDB" id="1925304at2759"/>
<gene>
    <name evidence="2" type="ORF">E3N88_09776</name>
</gene>
<evidence type="ECO:0000313" key="3">
    <source>
        <dbReference type="Proteomes" id="UP000326396"/>
    </source>
</evidence>
<dbReference type="InterPro" id="IPR002110">
    <property type="entry name" value="Ankyrin_rpt"/>
</dbReference>
<dbReference type="PANTHER" id="PTHR47303:SF1">
    <property type="entry name" value="NF-KAPPA-B INHIBITOR BETA"/>
    <property type="match status" value="1"/>
</dbReference>
<comment type="caution">
    <text evidence="2">The sequence shown here is derived from an EMBL/GenBank/DDBJ whole genome shotgun (WGS) entry which is preliminary data.</text>
</comment>
<dbReference type="Gene3D" id="1.25.40.20">
    <property type="entry name" value="Ankyrin repeat-containing domain"/>
    <property type="match status" value="1"/>
</dbReference>
<dbReference type="AlphaFoldDB" id="A0A5N6PK12"/>
<evidence type="ECO:0000313" key="2">
    <source>
        <dbReference type="EMBL" id="KAD6455070.1"/>
    </source>
</evidence>
<sequence length="133" mass="15062">MRNSEGSTLLHVAAIVGNTEAAKMLVERNPDLLYAKDNESQTPLDRALSNMHSDTCIYLLDHYKKISDMEKGDLLDSSEILVNAISSKDYDSAYEMRRFIRDPDTVLTAIVQNFPPKVKFLESMSLQVPQLRL</sequence>
<evidence type="ECO:0000256" key="1">
    <source>
        <dbReference type="PROSITE-ProRule" id="PRU00023"/>
    </source>
</evidence>
<dbReference type="Pfam" id="PF12796">
    <property type="entry name" value="Ank_2"/>
    <property type="match status" value="1"/>
</dbReference>